<dbReference type="PANTHER" id="PTHR34314:SF6">
    <property type="entry name" value="DUF3782 DOMAIN-CONTAINING PROTEIN"/>
    <property type="match status" value="1"/>
</dbReference>
<comment type="caution">
    <text evidence="2">The sequence shown here is derived from an EMBL/GenBank/DDBJ whole genome shotgun (WGS) entry which is preliminary data.</text>
</comment>
<feature type="coiled-coil region" evidence="1">
    <location>
        <begin position="42"/>
        <end position="118"/>
    </location>
</feature>
<name>A0A830GS98_9CREN</name>
<reference evidence="2" key="1">
    <citation type="journal article" date="2014" name="Int. J. Syst. Evol. Microbiol.">
        <title>Complete genome sequence of Corynebacterium casei LMG S-19264T (=DSM 44701T), isolated from a smear-ripened cheese.</title>
        <authorList>
            <consortium name="US DOE Joint Genome Institute (JGI-PGF)"/>
            <person name="Walter F."/>
            <person name="Albersmeier A."/>
            <person name="Kalinowski J."/>
            <person name="Ruckert C."/>
        </authorList>
    </citation>
    <scope>NUCLEOTIDE SEQUENCE</scope>
    <source>
        <strain evidence="2">JCM 10088</strain>
    </source>
</reference>
<evidence type="ECO:0000256" key="1">
    <source>
        <dbReference type="SAM" id="Coils"/>
    </source>
</evidence>
<reference evidence="2" key="2">
    <citation type="submission" date="2020-09" db="EMBL/GenBank/DDBJ databases">
        <authorList>
            <person name="Sun Q."/>
            <person name="Ohkuma M."/>
        </authorList>
    </citation>
    <scope>NUCLEOTIDE SEQUENCE</scope>
    <source>
        <strain evidence="2">JCM 10088</strain>
    </source>
</reference>
<dbReference type="Gene3D" id="1.20.5.340">
    <property type="match status" value="1"/>
</dbReference>
<dbReference type="PANTHER" id="PTHR34314">
    <property type="entry name" value="CRENARCHAEAL PROTEIN, PUTATIVE-RELATED"/>
    <property type="match status" value="1"/>
</dbReference>
<organism evidence="2 3">
    <name type="scientific">Thermocladium modestius</name>
    <dbReference type="NCBI Taxonomy" id="62609"/>
    <lineage>
        <taxon>Archaea</taxon>
        <taxon>Thermoproteota</taxon>
        <taxon>Thermoprotei</taxon>
        <taxon>Thermoproteales</taxon>
        <taxon>Thermoproteaceae</taxon>
        <taxon>Thermocladium</taxon>
    </lineage>
</organism>
<evidence type="ECO:0000313" key="2">
    <source>
        <dbReference type="EMBL" id="GGP19554.1"/>
    </source>
</evidence>
<proteinExistence type="predicted"/>
<sequence length="235" mass="26850">MDDLKKKFLELLETDDDFRFAVMGMIGVHEILKRLDTHSGIMIKMQEQMAKMQEEIKAMQEQMIKMQEEIKAMQEQMIKMREEINGLRAAVGELRETMRANTEEIKSLKADVSFLKRQGSETRSLLGSLTEAVFQDKALRRLESIMSSAGESVVDIRYNAAIDDKEFDLLIIGSRTVYAVEVKVRHRRQDVDYLLSKLGLAEKEFKGKKVIGVLAGIRMTRAVKSYARGLGMLVI</sequence>
<evidence type="ECO:0000313" key="3">
    <source>
        <dbReference type="Proteomes" id="UP000610960"/>
    </source>
</evidence>
<dbReference type="RefSeq" id="WP_188595758.1">
    <property type="nucleotide sequence ID" value="NZ_BMNL01000001.1"/>
</dbReference>
<evidence type="ECO:0008006" key="4">
    <source>
        <dbReference type="Google" id="ProtNLM"/>
    </source>
</evidence>
<keyword evidence="1" id="KW-0175">Coiled coil</keyword>
<dbReference type="Proteomes" id="UP000610960">
    <property type="component" value="Unassembled WGS sequence"/>
</dbReference>
<dbReference type="EMBL" id="BMNL01000001">
    <property type="protein sequence ID" value="GGP19554.1"/>
    <property type="molecule type" value="Genomic_DNA"/>
</dbReference>
<gene>
    <name evidence="2" type="ORF">GCM10007981_03710</name>
</gene>
<protein>
    <recommendedName>
        <fullName evidence="4">DUF3782 domain-containing protein</fullName>
    </recommendedName>
</protein>
<accession>A0A830GS98</accession>
<dbReference type="InterPro" id="IPR011335">
    <property type="entry name" value="Restrct_endonuc-II-like"/>
</dbReference>
<dbReference type="SUPFAM" id="SSF52980">
    <property type="entry name" value="Restriction endonuclease-like"/>
    <property type="match status" value="1"/>
</dbReference>
<dbReference type="AlphaFoldDB" id="A0A830GS98"/>
<keyword evidence="3" id="KW-1185">Reference proteome</keyword>